<protein>
    <submittedName>
        <fullName evidence="1">Uncharacterized protein</fullName>
    </submittedName>
</protein>
<evidence type="ECO:0000313" key="1">
    <source>
        <dbReference type="EMBL" id="GES52142.1"/>
    </source>
</evidence>
<gene>
    <name evidence="1" type="ORF">RsS93_47560</name>
</gene>
<dbReference type="Proteomes" id="UP000390335">
    <property type="component" value="Unassembled WGS sequence"/>
</dbReference>
<keyword evidence="2" id="KW-1185">Reference proteome</keyword>
<accession>A0ABQ0Z9Z7</accession>
<dbReference type="EMBL" id="BLAJ01000006">
    <property type="protein sequence ID" value="GES52142.1"/>
    <property type="molecule type" value="Genomic_DNA"/>
</dbReference>
<evidence type="ECO:0000313" key="2">
    <source>
        <dbReference type="Proteomes" id="UP000390335"/>
    </source>
</evidence>
<reference evidence="1 2" key="1">
    <citation type="journal article" date="2020" name="Genome Biol. Evol.">
        <title>Rhizobium dioscoreae sp. nov., a plant growth-promoting bacterium isolated from yam (Dioscorea species).</title>
        <authorList>
            <person name="Ouyabe M."/>
            <person name="Tanaka N."/>
            <person name="Shiwa Y."/>
            <person name="Fujita N."/>
            <person name="Kikuno H."/>
            <person name="Babil P."/>
            <person name="Shiwachi H."/>
        </authorList>
    </citation>
    <scope>NUCLEOTIDE SEQUENCE [LARGE SCALE GENOMIC DNA]</scope>
    <source>
        <strain evidence="1 2">S-93</strain>
    </source>
</reference>
<organism evidence="1 2">
    <name type="scientific">Rhizobium dioscoreae</name>
    <dbReference type="NCBI Taxonomy" id="2653122"/>
    <lineage>
        <taxon>Bacteria</taxon>
        <taxon>Pseudomonadati</taxon>
        <taxon>Pseudomonadota</taxon>
        <taxon>Alphaproteobacteria</taxon>
        <taxon>Hyphomicrobiales</taxon>
        <taxon>Rhizobiaceae</taxon>
        <taxon>Rhizobium/Agrobacterium group</taxon>
        <taxon>Rhizobium</taxon>
    </lineage>
</organism>
<proteinExistence type="predicted"/>
<comment type="caution">
    <text evidence="1">The sequence shown here is derived from an EMBL/GenBank/DDBJ whole genome shotgun (WGS) entry which is preliminary data.</text>
</comment>
<sequence length="60" mass="6561">MIKPLPDIYRLQNELLMNRKKAPQEIVRPAAFLRQCLGLGLANGAAPCSCDYAPGLGHLL</sequence>
<name>A0ABQ0Z9Z7_9HYPH</name>